<dbReference type="Pfam" id="PF18926">
    <property type="entry name" value="DUF5676"/>
    <property type="match status" value="1"/>
</dbReference>
<evidence type="ECO:0000313" key="3">
    <source>
        <dbReference type="Proteomes" id="UP000029444"/>
    </source>
</evidence>
<dbReference type="PROSITE" id="PS51257">
    <property type="entry name" value="PROKAR_LIPOPROTEIN"/>
    <property type="match status" value="1"/>
</dbReference>
<dbReference type="RefSeq" id="WP_052041364.1">
    <property type="nucleotide sequence ID" value="NZ_ARXV01000002.1"/>
</dbReference>
<name>A0A095UUC8_9GAMM</name>
<reference evidence="2 3" key="1">
    <citation type="submission" date="2012-09" db="EMBL/GenBank/DDBJ databases">
        <title>Genome Sequence of alkane-degrading Bacterium Alcanivorax sp. 19-m-6.</title>
        <authorList>
            <person name="Lai Q."/>
            <person name="Shao Z."/>
        </authorList>
    </citation>
    <scope>NUCLEOTIDE SEQUENCE [LARGE SCALE GENOMIC DNA]</scope>
    <source>
        <strain evidence="2 3">19-m-6</strain>
    </source>
</reference>
<keyword evidence="1" id="KW-0812">Transmembrane</keyword>
<dbReference type="STRING" id="1177154.Y5S_00577"/>
<protein>
    <submittedName>
        <fullName evidence="2">Uncharacterized protein</fullName>
    </submittedName>
</protein>
<proteinExistence type="predicted"/>
<evidence type="ECO:0000256" key="1">
    <source>
        <dbReference type="SAM" id="Phobius"/>
    </source>
</evidence>
<dbReference type="AlphaFoldDB" id="A0A095UUC8"/>
<keyword evidence="1" id="KW-0472">Membrane</keyword>
<keyword evidence="1" id="KW-1133">Transmembrane helix</keyword>
<sequence length="87" mass="9449">MTLNAFKFGMASAITAAILWLACSLLVMLMPSMMLSMSGEMVHMQLNEMGWHLTLTGVVIGLVAWFVVAGIAGWLLAAIYNRLQSSD</sequence>
<dbReference type="eggNOG" id="ENOG5032RW4">
    <property type="taxonomic scope" value="Bacteria"/>
</dbReference>
<dbReference type="InterPro" id="IPR044020">
    <property type="entry name" value="DUF5676"/>
</dbReference>
<feature type="transmembrane region" description="Helical" evidence="1">
    <location>
        <begin position="6"/>
        <end position="30"/>
    </location>
</feature>
<accession>A0A095UUC8</accession>
<feature type="transmembrane region" description="Helical" evidence="1">
    <location>
        <begin position="51"/>
        <end position="80"/>
    </location>
</feature>
<gene>
    <name evidence="2" type="ORF">Y5S_00577</name>
</gene>
<dbReference type="EMBL" id="ARXV01000002">
    <property type="protein sequence ID" value="KGD66105.1"/>
    <property type="molecule type" value="Genomic_DNA"/>
</dbReference>
<keyword evidence="3" id="KW-1185">Reference proteome</keyword>
<dbReference type="Proteomes" id="UP000029444">
    <property type="component" value="Unassembled WGS sequence"/>
</dbReference>
<organism evidence="2 3">
    <name type="scientific">Alcanivorax nanhaiticus</name>
    <dbReference type="NCBI Taxonomy" id="1177154"/>
    <lineage>
        <taxon>Bacteria</taxon>
        <taxon>Pseudomonadati</taxon>
        <taxon>Pseudomonadota</taxon>
        <taxon>Gammaproteobacteria</taxon>
        <taxon>Oceanospirillales</taxon>
        <taxon>Alcanivoracaceae</taxon>
        <taxon>Alcanivorax</taxon>
    </lineage>
</organism>
<evidence type="ECO:0000313" key="2">
    <source>
        <dbReference type="EMBL" id="KGD66105.1"/>
    </source>
</evidence>
<comment type="caution">
    <text evidence="2">The sequence shown here is derived from an EMBL/GenBank/DDBJ whole genome shotgun (WGS) entry which is preliminary data.</text>
</comment>
<dbReference type="OrthoDB" id="7605427at2"/>
<dbReference type="PATRIC" id="fig|1177154.3.peg.587"/>